<organism evidence="7 9">
    <name type="scientific">Paracoccus halophilus</name>
    <dbReference type="NCBI Taxonomy" id="376733"/>
    <lineage>
        <taxon>Bacteria</taxon>
        <taxon>Pseudomonadati</taxon>
        <taxon>Pseudomonadota</taxon>
        <taxon>Alphaproteobacteria</taxon>
        <taxon>Rhodobacterales</taxon>
        <taxon>Paracoccaceae</taxon>
        <taxon>Paracoccus</taxon>
    </lineage>
</organism>
<keyword evidence="3" id="KW-0731">Sigma factor</keyword>
<dbReference type="InterPro" id="IPR013325">
    <property type="entry name" value="RNA_pol_sigma_r2"/>
</dbReference>
<dbReference type="EMBL" id="FOJO01000010">
    <property type="protein sequence ID" value="SFA53002.1"/>
    <property type="molecule type" value="Genomic_DNA"/>
</dbReference>
<dbReference type="InterPro" id="IPR036388">
    <property type="entry name" value="WH-like_DNA-bd_sf"/>
</dbReference>
<reference evidence="7 9" key="1">
    <citation type="submission" date="2014-09" db="EMBL/GenBank/DDBJ databases">
        <authorList>
            <person name="McGinnis J.M."/>
            <person name="Wolfgang W.J."/>
        </authorList>
    </citation>
    <scope>NUCLEOTIDE SEQUENCE [LARGE SCALE GENOMIC DNA]</scope>
    <source>
        <strain evidence="7 9">JCM 14014</strain>
    </source>
</reference>
<dbReference type="NCBIfam" id="TIGR02937">
    <property type="entry name" value="sigma70-ECF"/>
    <property type="match status" value="1"/>
</dbReference>
<dbReference type="Gene3D" id="1.10.10.10">
    <property type="entry name" value="Winged helix-like DNA-binding domain superfamily/Winged helix DNA-binding domain"/>
    <property type="match status" value="1"/>
</dbReference>
<dbReference type="RefSeq" id="WP_036742849.1">
    <property type="nucleotide sequence ID" value="NZ_FOJO01000010.1"/>
</dbReference>
<name>A0A099EY29_9RHOB</name>
<protein>
    <submittedName>
        <fullName evidence="8">RNA polymerase sigma-70 factor, ECF subfamily</fullName>
    </submittedName>
    <submittedName>
        <fullName evidence="7">RNA polymerase sigma70 factor</fullName>
    </submittedName>
</protein>
<dbReference type="InterPro" id="IPR013249">
    <property type="entry name" value="RNA_pol_sigma70_r4_t2"/>
</dbReference>
<keyword evidence="2" id="KW-0805">Transcription regulation</keyword>
<dbReference type="GO" id="GO:0006352">
    <property type="term" value="P:DNA-templated transcription initiation"/>
    <property type="evidence" value="ECO:0007669"/>
    <property type="project" value="InterPro"/>
</dbReference>
<dbReference type="Pfam" id="PF08281">
    <property type="entry name" value="Sigma70_r4_2"/>
    <property type="match status" value="1"/>
</dbReference>
<evidence type="ECO:0000256" key="2">
    <source>
        <dbReference type="ARBA" id="ARBA00023015"/>
    </source>
</evidence>
<evidence type="ECO:0000313" key="10">
    <source>
        <dbReference type="Proteomes" id="UP000182312"/>
    </source>
</evidence>
<dbReference type="InterPro" id="IPR039425">
    <property type="entry name" value="RNA_pol_sigma-70-like"/>
</dbReference>
<proteinExistence type="inferred from homology"/>
<dbReference type="GO" id="GO:0003677">
    <property type="term" value="F:DNA binding"/>
    <property type="evidence" value="ECO:0007669"/>
    <property type="project" value="InterPro"/>
</dbReference>
<dbReference type="PANTHER" id="PTHR43133">
    <property type="entry name" value="RNA POLYMERASE ECF-TYPE SIGMA FACTO"/>
    <property type="match status" value="1"/>
</dbReference>
<dbReference type="AlphaFoldDB" id="A0A099EY29"/>
<comment type="similarity">
    <text evidence="1">Belongs to the sigma-70 factor family. ECF subfamily.</text>
</comment>
<evidence type="ECO:0000256" key="4">
    <source>
        <dbReference type="ARBA" id="ARBA00023163"/>
    </source>
</evidence>
<dbReference type="CDD" id="cd06171">
    <property type="entry name" value="Sigma70_r4"/>
    <property type="match status" value="1"/>
</dbReference>
<dbReference type="SUPFAM" id="SSF88946">
    <property type="entry name" value="Sigma2 domain of RNA polymerase sigma factors"/>
    <property type="match status" value="1"/>
</dbReference>
<evidence type="ECO:0000313" key="9">
    <source>
        <dbReference type="Proteomes" id="UP000029846"/>
    </source>
</evidence>
<dbReference type="PANTHER" id="PTHR43133:SF25">
    <property type="entry name" value="RNA POLYMERASE SIGMA FACTOR RFAY-RELATED"/>
    <property type="match status" value="1"/>
</dbReference>
<evidence type="ECO:0000256" key="1">
    <source>
        <dbReference type="ARBA" id="ARBA00010641"/>
    </source>
</evidence>
<reference evidence="7 9" key="2">
    <citation type="submission" date="2014-10" db="EMBL/GenBank/DDBJ databases">
        <title>Paracoccus sanguinis sp. nov., isolated from clinical specimens of New York State patients.</title>
        <authorList>
            <person name="Mingle L.A."/>
            <person name="Cole J.A."/>
            <person name="Lapierre P."/>
            <person name="Musser K.A."/>
        </authorList>
    </citation>
    <scope>NUCLEOTIDE SEQUENCE [LARGE SCALE GENOMIC DNA]</scope>
    <source>
        <strain evidence="7 9">JCM 14014</strain>
    </source>
</reference>
<sequence>MDAAFGENLIALLPNLRRFALSLSRKGDVADDLVQITVERAIAKQASFDPKARLEPWLFRIMRNAWIDMTRRNRSAGTRVDLFEMPDIVATDPGPAIEARLMLQSVEAAMAGIPQEQREVLHLVCVEEMSYAETADILGIPKGTVMSRLSRARLALAEKLGIK</sequence>
<reference evidence="8 10" key="3">
    <citation type="submission" date="2016-10" db="EMBL/GenBank/DDBJ databases">
        <authorList>
            <person name="de Groot N.N."/>
        </authorList>
    </citation>
    <scope>NUCLEOTIDE SEQUENCE [LARGE SCALE GENOMIC DNA]</scope>
    <source>
        <strain evidence="8 10">CGMCC 1.6117</strain>
    </source>
</reference>
<dbReference type="eggNOG" id="COG1595">
    <property type="taxonomic scope" value="Bacteria"/>
</dbReference>
<dbReference type="SUPFAM" id="SSF88659">
    <property type="entry name" value="Sigma3 and sigma4 domains of RNA polymerase sigma factors"/>
    <property type="match status" value="1"/>
</dbReference>
<dbReference type="InterPro" id="IPR014284">
    <property type="entry name" value="RNA_pol_sigma-70_dom"/>
</dbReference>
<keyword evidence="4" id="KW-0804">Transcription</keyword>
<evidence type="ECO:0000313" key="8">
    <source>
        <dbReference type="EMBL" id="SFA53002.1"/>
    </source>
</evidence>
<dbReference type="GO" id="GO:0016987">
    <property type="term" value="F:sigma factor activity"/>
    <property type="evidence" value="ECO:0007669"/>
    <property type="project" value="UniProtKB-KW"/>
</dbReference>
<dbReference type="Gene3D" id="1.10.1740.10">
    <property type="match status" value="1"/>
</dbReference>
<keyword evidence="9" id="KW-1185">Reference proteome</keyword>
<dbReference type="InterPro" id="IPR007627">
    <property type="entry name" value="RNA_pol_sigma70_r2"/>
</dbReference>
<dbReference type="Proteomes" id="UP000182312">
    <property type="component" value="Unassembled WGS sequence"/>
</dbReference>
<feature type="domain" description="RNA polymerase sigma factor 70 region 4 type 2" evidence="6">
    <location>
        <begin position="104"/>
        <end position="156"/>
    </location>
</feature>
<gene>
    <name evidence="7" type="ORF">IT41_15450</name>
    <name evidence="8" type="ORF">SAMN04487972_11065</name>
</gene>
<dbReference type="InterPro" id="IPR013324">
    <property type="entry name" value="RNA_pol_sigma_r3/r4-like"/>
</dbReference>
<feature type="domain" description="RNA polymerase sigma-70 region 2" evidence="5">
    <location>
        <begin position="12"/>
        <end position="74"/>
    </location>
</feature>
<dbReference type="Proteomes" id="UP000029846">
    <property type="component" value="Unassembled WGS sequence"/>
</dbReference>
<dbReference type="OrthoDB" id="9803470at2"/>
<evidence type="ECO:0000259" key="5">
    <source>
        <dbReference type="Pfam" id="PF04542"/>
    </source>
</evidence>
<dbReference type="Pfam" id="PF04542">
    <property type="entry name" value="Sigma70_r2"/>
    <property type="match status" value="1"/>
</dbReference>
<evidence type="ECO:0000256" key="3">
    <source>
        <dbReference type="ARBA" id="ARBA00023082"/>
    </source>
</evidence>
<accession>A0A099EY29</accession>
<dbReference type="STRING" id="376733.SAMN04487972_11065"/>
<evidence type="ECO:0000259" key="6">
    <source>
        <dbReference type="Pfam" id="PF08281"/>
    </source>
</evidence>
<evidence type="ECO:0000313" key="7">
    <source>
        <dbReference type="EMBL" id="KGJ03104.1"/>
    </source>
</evidence>
<dbReference type="EMBL" id="JRKN01000026">
    <property type="protein sequence ID" value="KGJ03104.1"/>
    <property type="molecule type" value="Genomic_DNA"/>
</dbReference>